<feature type="region of interest" description="Disordered" evidence="4">
    <location>
        <begin position="517"/>
        <end position="543"/>
    </location>
</feature>
<feature type="compositionally biased region" description="Low complexity" evidence="4">
    <location>
        <begin position="531"/>
        <end position="541"/>
    </location>
</feature>
<feature type="compositionally biased region" description="Low complexity" evidence="4">
    <location>
        <begin position="772"/>
        <end position="787"/>
    </location>
</feature>
<proteinExistence type="predicted"/>
<dbReference type="PRINTS" id="PR00947">
    <property type="entry name" value="CUTICLE"/>
</dbReference>
<dbReference type="InterPro" id="IPR000618">
    <property type="entry name" value="Insect_cuticle"/>
</dbReference>
<dbReference type="GO" id="GO:0062129">
    <property type="term" value="C:chitin-based extracellular matrix"/>
    <property type="evidence" value="ECO:0007669"/>
    <property type="project" value="TreeGrafter"/>
</dbReference>
<dbReference type="PROSITE" id="PS51155">
    <property type="entry name" value="CHIT_BIND_RR_2"/>
    <property type="match status" value="1"/>
</dbReference>
<comment type="caution">
    <text evidence="5">The sequence shown here is derived from an EMBL/GenBank/DDBJ whole genome shotgun (WGS) entry which is preliminary data.</text>
</comment>
<dbReference type="InterPro" id="IPR050468">
    <property type="entry name" value="Cuticle_Struct_Prot"/>
</dbReference>
<feature type="region of interest" description="Disordered" evidence="4">
    <location>
        <begin position="768"/>
        <end position="787"/>
    </location>
</feature>
<dbReference type="EMBL" id="CAKXAJ010025552">
    <property type="protein sequence ID" value="CAH2240809.1"/>
    <property type="molecule type" value="Genomic_DNA"/>
</dbReference>
<dbReference type="Pfam" id="PF00379">
    <property type="entry name" value="Chitin_bind_4"/>
    <property type="match status" value="1"/>
</dbReference>
<gene>
    <name evidence="5" type="primary">jg13447</name>
    <name evidence="5" type="ORF">PAEG_LOCUS17303</name>
</gene>
<dbReference type="OrthoDB" id="6923072at2759"/>
<name>A0A8S4RRB6_9NEOP</name>
<feature type="region of interest" description="Disordered" evidence="4">
    <location>
        <begin position="853"/>
        <end position="873"/>
    </location>
</feature>
<evidence type="ECO:0000313" key="5">
    <source>
        <dbReference type="EMBL" id="CAH2240809.1"/>
    </source>
</evidence>
<evidence type="ECO:0000256" key="4">
    <source>
        <dbReference type="SAM" id="MobiDB-lite"/>
    </source>
</evidence>
<dbReference type="PANTHER" id="PTHR10380:SF173">
    <property type="entry name" value="CUTICULAR PROTEIN 47EF, ISOFORM C-RELATED"/>
    <property type="match status" value="1"/>
</dbReference>
<dbReference type="Proteomes" id="UP000838756">
    <property type="component" value="Unassembled WGS sequence"/>
</dbReference>
<protein>
    <submittedName>
        <fullName evidence="5">Jg13447 protein</fullName>
    </submittedName>
</protein>
<feature type="compositionally biased region" description="Basic and acidic residues" evidence="4">
    <location>
        <begin position="654"/>
        <end position="663"/>
    </location>
</feature>
<organism evidence="5 6">
    <name type="scientific">Pararge aegeria aegeria</name>
    <dbReference type="NCBI Taxonomy" id="348720"/>
    <lineage>
        <taxon>Eukaryota</taxon>
        <taxon>Metazoa</taxon>
        <taxon>Ecdysozoa</taxon>
        <taxon>Arthropoda</taxon>
        <taxon>Hexapoda</taxon>
        <taxon>Insecta</taxon>
        <taxon>Pterygota</taxon>
        <taxon>Neoptera</taxon>
        <taxon>Endopterygota</taxon>
        <taxon>Lepidoptera</taxon>
        <taxon>Glossata</taxon>
        <taxon>Ditrysia</taxon>
        <taxon>Papilionoidea</taxon>
        <taxon>Nymphalidae</taxon>
        <taxon>Satyrinae</taxon>
        <taxon>Satyrini</taxon>
        <taxon>Parargina</taxon>
        <taxon>Pararge</taxon>
    </lineage>
</organism>
<dbReference type="PANTHER" id="PTHR10380">
    <property type="entry name" value="CUTICLE PROTEIN"/>
    <property type="match status" value="1"/>
</dbReference>
<dbReference type="PROSITE" id="PS00233">
    <property type="entry name" value="CHIT_BIND_RR_1"/>
    <property type="match status" value="1"/>
</dbReference>
<feature type="region of interest" description="Disordered" evidence="4">
    <location>
        <begin position="637"/>
        <end position="665"/>
    </location>
</feature>
<evidence type="ECO:0000313" key="6">
    <source>
        <dbReference type="Proteomes" id="UP000838756"/>
    </source>
</evidence>
<dbReference type="AlphaFoldDB" id="A0A8S4RRB6"/>
<evidence type="ECO:0000256" key="2">
    <source>
        <dbReference type="ARBA" id="ARBA00022729"/>
    </source>
</evidence>
<evidence type="ECO:0000256" key="1">
    <source>
        <dbReference type="ARBA" id="ARBA00022460"/>
    </source>
</evidence>
<keyword evidence="1 3" id="KW-0193">Cuticle</keyword>
<reference evidence="5" key="1">
    <citation type="submission" date="2022-03" db="EMBL/GenBank/DDBJ databases">
        <authorList>
            <person name="Lindestad O."/>
        </authorList>
    </citation>
    <scope>NUCLEOTIDE SEQUENCE</scope>
</reference>
<accession>A0A8S4RRB6</accession>
<evidence type="ECO:0000256" key="3">
    <source>
        <dbReference type="PROSITE-ProRule" id="PRU00497"/>
    </source>
</evidence>
<sequence length="873" mass="97929">MGRALMWDATCVNTLAASHLPSTSQKAAAAAESAQMLKRRKYSVICNDYVFAALAFETLGPWSSDTKNCINIVSQKLILLNIGLTFADKLDRTYLPPPGSVDSGGSPGAINVPFELPETNYSSKERGFSKRPELVIGIDRAGPYQEDNTFRKEISPSDNFNSFNSLTEIVPSIMDQFSQFPEADKDPSPNSVVYHNADHPLNGFDISQQFHNFEKHPIIDEHNRVYLPPFIDNMKHTLSSVIPSLVNIENDLSNEYKYTQHEQLSDEHLSSLYSINQPFYDPTSSDPSIITPNHSSIDMKSNDYQIVPTNFIKTIDSKKNIFDKISIQKPERIHAEFDRKALIINYGQTINPDGYAYGYDTSNGIRAEEEGTATNGVKAKGSYSYIGDDGNVYEVTYTADENGFLPKGAHLPTAPPIPDIILKVIEQAVRDKEAGVYDDGSYDEEKYGHKKYQDRYPQTNNNINADFVSENGINNAKNYEFFENEESQGLKRIIGENFNKFENNANSRVIPNKIQNSTLENDSKRNSDLQNINKSNTNLNKNDYELSLQQPENKSLSNEQTTSFENTDLTISDKDYIINQNKPSGYEYFAPTNAFLDTNNLQSFPPRFLGIQQDFHRESQQNNLEKVAAKPFLTPYVSRKGDDSEVKDFDEEGDHQNNDDDPIHSNYLQKTIEPIELLTNADEPINSLKFIPGQQPQFGKRIQNQLVSPDKEVYYYQNANKPTITLNPRVSYTSTATPTELPSLISTTQQVTRTFGRDQTAFQTKTSPLIDTSSTKSPLLSLPTQTTSSISLNESKSAYPGADLISTPKSVQTSRPGLVTDVPIFSMTPKPSTSITNYPDFNNGVTSTESVFGEDFSGPKQPQQFDHITGYHY</sequence>
<dbReference type="InterPro" id="IPR031311">
    <property type="entry name" value="CHIT_BIND_RR_consensus"/>
</dbReference>
<keyword evidence="2" id="KW-0732">Signal</keyword>
<keyword evidence="6" id="KW-1185">Reference proteome</keyword>
<dbReference type="GO" id="GO:0008010">
    <property type="term" value="F:structural constituent of chitin-based larval cuticle"/>
    <property type="evidence" value="ECO:0007669"/>
    <property type="project" value="TreeGrafter"/>
</dbReference>